<dbReference type="RefSeq" id="XP_018270383.1">
    <property type="nucleotide sequence ID" value="XM_018414486.1"/>
</dbReference>
<dbReference type="GeneID" id="28974934"/>
<name>A0A194S1E0_RHOGW</name>
<dbReference type="EMBL" id="KQ474080">
    <property type="protein sequence ID" value="KPV74334.1"/>
    <property type="molecule type" value="Genomic_DNA"/>
</dbReference>
<evidence type="ECO:0000313" key="3">
    <source>
        <dbReference type="Proteomes" id="UP000053890"/>
    </source>
</evidence>
<evidence type="ECO:0000256" key="1">
    <source>
        <dbReference type="SAM" id="MobiDB-lite"/>
    </source>
</evidence>
<proteinExistence type="predicted"/>
<reference evidence="2 3" key="1">
    <citation type="journal article" date="2015" name="Front. Microbiol.">
        <title>Genome sequence of the plant growth promoting endophytic yeast Rhodotorula graminis WP1.</title>
        <authorList>
            <person name="Firrincieli A."/>
            <person name="Otillar R."/>
            <person name="Salamov A."/>
            <person name="Schmutz J."/>
            <person name="Khan Z."/>
            <person name="Redman R.S."/>
            <person name="Fleck N.D."/>
            <person name="Lindquist E."/>
            <person name="Grigoriev I.V."/>
            <person name="Doty S.L."/>
        </authorList>
    </citation>
    <scope>NUCLEOTIDE SEQUENCE [LARGE SCALE GENOMIC DNA]</scope>
    <source>
        <strain evidence="2 3">WP1</strain>
    </source>
</reference>
<feature type="compositionally biased region" description="Basic residues" evidence="1">
    <location>
        <begin position="268"/>
        <end position="277"/>
    </location>
</feature>
<dbReference type="Proteomes" id="UP000053890">
    <property type="component" value="Unassembled WGS sequence"/>
</dbReference>
<evidence type="ECO:0000313" key="2">
    <source>
        <dbReference type="EMBL" id="KPV74334.1"/>
    </source>
</evidence>
<dbReference type="AlphaFoldDB" id="A0A194S1E0"/>
<feature type="region of interest" description="Disordered" evidence="1">
    <location>
        <begin position="212"/>
        <end position="277"/>
    </location>
</feature>
<keyword evidence="3" id="KW-1185">Reference proteome</keyword>
<organism evidence="2 3">
    <name type="scientific">Rhodotorula graminis (strain WP1)</name>
    <dbReference type="NCBI Taxonomy" id="578459"/>
    <lineage>
        <taxon>Eukaryota</taxon>
        <taxon>Fungi</taxon>
        <taxon>Dikarya</taxon>
        <taxon>Basidiomycota</taxon>
        <taxon>Pucciniomycotina</taxon>
        <taxon>Microbotryomycetes</taxon>
        <taxon>Sporidiobolales</taxon>
        <taxon>Sporidiobolaceae</taxon>
        <taxon>Rhodotorula</taxon>
    </lineage>
</organism>
<dbReference type="OrthoDB" id="10657796at2759"/>
<sequence length="277" mass="29761">MRSSTVVSCLGKIEDGLCGMCRTWVVAAVTWTLPGEWCAQWEADWSRWCTHAQECHLGPHDAACAPCAPLSPSSSSSSPSPYKPLFRPPFDAPPSLITHMPPLLFLSPPFPDWSALVRPSIHLSNPFLELAAPSPHTPDAPVPPLAVIKDDETRRPASEETLQARVLEWRRSATTSAEPARQARQRNSTTEALAAVWGSADALLVEPVDVADKENAPPPTSGGAGKTPKYGLRARTKRRATELFGAELGLGGLPPLAPPPQPTAPAAKLKRRKSSRA</sequence>
<accession>A0A194S1E0</accession>
<protein>
    <submittedName>
        <fullName evidence="2">Uncharacterized protein</fullName>
    </submittedName>
</protein>
<gene>
    <name evidence="2" type="ORF">RHOBADRAFT_44821</name>
</gene>